<sequence>MSEVEDSFLVRSYDFPKNATVVDIAGGMGGLLLAVLRSNPTLTGILFDREAVLSRSRLSELNDDSRWQLQNGDFFVSCPLADIYLLKYIAMDWPDAQATKILKCIRQAMHENSKLLIMEPIIPPGNTWYGGNEIDLLLLSSFDGGKTRDEEELSILLGKADLKLNRVITTGCYVSIAEVVIV</sequence>
<keyword evidence="1" id="KW-0489">Methyltransferase</keyword>
<feature type="domain" description="O-methyltransferase C-terminal" evidence="4">
    <location>
        <begin position="7"/>
        <end position="160"/>
    </location>
</feature>
<evidence type="ECO:0000313" key="7">
    <source>
        <dbReference type="Proteomes" id="UP000195729"/>
    </source>
</evidence>
<dbReference type="EMBL" id="CP015581">
    <property type="protein sequence ID" value="ARU97353.1"/>
    <property type="molecule type" value="Genomic_DNA"/>
</dbReference>
<evidence type="ECO:0000256" key="1">
    <source>
        <dbReference type="ARBA" id="ARBA00022603"/>
    </source>
</evidence>
<dbReference type="PANTHER" id="PTHR43712">
    <property type="entry name" value="PUTATIVE (AFU_ORTHOLOGUE AFUA_4G14580)-RELATED"/>
    <property type="match status" value="1"/>
</dbReference>
<evidence type="ECO:0000256" key="2">
    <source>
        <dbReference type="ARBA" id="ARBA00022679"/>
    </source>
</evidence>
<dbReference type="Pfam" id="PF00891">
    <property type="entry name" value="Methyltransf_2"/>
    <property type="match status" value="1"/>
</dbReference>
<dbReference type="EMBL" id="CP015579">
    <property type="protein sequence ID" value="ARU93315.1"/>
    <property type="molecule type" value="Genomic_DNA"/>
</dbReference>
<evidence type="ECO:0000313" key="6">
    <source>
        <dbReference type="EMBL" id="ARU97353.1"/>
    </source>
</evidence>
<dbReference type="PANTHER" id="PTHR43712:SF2">
    <property type="entry name" value="O-METHYLTRANSFERASE CICE"/>
    <property type="match status" value="1"/>
</dbReference>
<dbReference type="KEGG" id="tci:A7K98_05640"/>
<protein>
    <recommendedName>
        <fullName evidence="4">O-methyltransferase C-terminal domain-containing protein</fullName>
    </recommendedName>
</protein>
<dbReference type="InterPro" id="IPR016461">
    <property type="entry name" value="COMT-like"/>
</dbReference>
<dbReference type="SUPFAM" id="SSF53335">
    <property type="entry name" value="S-adenosyl-L-methionine-dependent methyltransferases"/>
    <property type="match status" value="1"/>
</dbReference>
<dbReference type="AlphaFoldDB" id="A0A1Y0L6D9"/>
<evidence type="ECO:0000313" key="5">
    <source>
        <dbReference type="EMBL" id="ARU93315.1"/>
    </source>
</evidence>
<evidence type="ECO:0000256" key="3">
    <source>
        <dbReference type="ARBA" id="ARBA00022691"/>
    </source>
</evidence>
<proteinExistence type="predicted"/>
<dbReference type="GO" id="GO:0032259">
    <property type="term" value="P:methylation"/>
    <property type="evidence" value="ECO:0007669"/>
    <property type="project" value="UniProtKB-KW"/>
</dbReference>
<evidence type="ECO:0000313" key="8">
    <source>
        <dbReference type="Proteomes" id="UP000195814"/>
    </source>
</evidence>
<organism evidence="5 8">
    <name type="scientific">Tatumella citrea</name>
    <name type="common">Pantoea citrea</name>
    <dbReference type="NCBI Taxonomy" id="53336"/>
    <lineage>
        <taxon>Bacteria</taxon>
        <taxon>Pseudomonadati</taxon>
        <taxon>Pseudomonadota</taxon>
        <taxon>Gammaproteobacteria</taxon>
        <taxon>Enterobacterales</taxon>
        <taxon>Erwiniaceae</taxon>
        <taxon>Tatumella</taxon>
    </lineage>
</organism>
<keyword evidence="2" id="KW-0808">Transferase</keyword>
<keyword evidence="3" id="KW-0949">S-adenosyl-L-methionine</keyword>
<evidence type="ECO:0000259" key="4">
    <source>
        <dbReference type="Pfam" id="PF00891"/>
    </source>
</evidence>
<accession>A0A1Y0L6D9</accession>
<reference evidence="7 8" key="1">
    <citation type="submission" date="2016-05" db="EMBL/GenBank/DDBJ databases">
        <title>Complete genome sequence of two 2,5-diketo-D-glunonic acid producing strain Tatumella citrea.</title>
        <authorList>
            <person name="Duan C."/>
            <person name="Yang J."/>
            <person name="Yang S."/>
        </authorList>
    </citation>
    <scope>NUCLEOTIDE SEQUENCE [LARGE SCALE GENOMIC DNA]</scope>
    <source>
        <strain evidence="6 7">ATCC 39140</strain>
        <strain evidence="5 8">DSM 13699</strain>
    </source>
</reference>
<dbReference type="Proteomes" id="UP000195814">
    <property type="component" value="Chromosome"/>
</dbReference>
<gene>
    <name evidence="5" type="ORF">A7K98_05640</name>
    <name evidence="6" type="ORF">A7K99_05640</name>
</gene>
<dbReference type="InterPro" id="IPR001077">
    <property type="entry name" value="COMT_C"/>
</dbReference>
<dbReference type="PROSITE" id="PS51683">
    <property type="entry name" value="SAM_OMT_II"/>
    <property type="match status" value="1"/>
</dbReference>
<dbReference type="Gene3D" id="3.40.50.150">
    <property type="entry name" value="Vaccinia Virus protein VP39"/>
    <property type="match status" value="1"/>
</dbReference>
<dbReference type="InterPro" id="IPR029063">
    <property type="entry name" value="SAM-dependent_MTases_sf"/>
</dbReference>
<dbReference type="GO" id="GO:0008171">
    <property type="term" value="F:O-methyltransferase activity"/>
    <property type="evidence" value="ECO:0007669"/>
    <property type="project" value="InterPro"/>
</dbReference>
<name>A0A1Y0L6D9_TATCI</name>
<keyword evidence="7" id="KW-1185">Reference proteome</keyword>
<dbReference type="Proteomes" id="UP000195729">
    <property type="component" value="Chromosome"/>
</dbReference>